<keyword evidence="2" id="KW-1185">Reference proteome</keyword>
<organism evidence="1 2">
    <name type="scientific">Paraburkholderia bengalensis</name>
    <dbReference type="NCBI Taxonomy" id="2747562"/>
    <lineage>
        <taxon>Bacteria</taxon>
        <taxon>Pseudomonadati</taxon>
        <taxon>Pseudomonadota</taxon>
        <taxon>Betaproteobacteria</taxon>
        <taxon>Burkholderiales</taxon>
        <taxon>Burkholderiaceae</taxon>
        <taxon>Paraburkholderia</taxon>
    </lineage>
</organism>
<name>A0ABU8IZV2_9BURK</name>
<comment type="caution">
    <text evidence="1">The sequence shown here is derived from an EMBL/GenBank/DDBJ whole genome shotgun (WGS) entry which is preliminary data.</text>
</comment>
<sequence length="61" mass="6743">MVDMAFLHRISGSDIPRMETPLAPTAPGTAGALRNIRYDTWPIFSLLTGEHQVWIAITGTF</sequence>
<accession>A0ABU8IZV2</accession>
<proteinExistence type="predicted"/>
<dbReference type="EMBL" id="JACFYJ010000063">
    <property type="protein sequence ID" value="MEI6001039.1"/>
    <property type="molecule type" value="Genomic_DNA"/>
</dbReference>
<evidence type="ECO:0000313" key="2">
    <source>
        <dbReference type="Proteomes" id="UP001386437"/>
    </source>
</evidence>
<protein>
    <submittedName>
        <fullName evidence="1">Uncharacterized protein</fullName>
    </submittedName>
</protein>
<dbReference type="RefSeq" id="WP_336600864.1">
    <property type="nucleotide sequence ID" value="NZ_JACFYJ010000063.1"/>
</dbReference>
<dbReference type="Proteomes" id="UP001386437">
    <property type="component" value="Unassembled WGS sequence"/>
</dbReference>
<gene>
    <name evidence="1" type="ORF">H3V53_28800</name>
</gene>
<reference evidence="1 2" key="1">
    <citation type="journal article" date="2022" name="Arch. Microbiol.">
        <title>Paraburkholderia bengalensis sp. nov. isolated from roots of Oryza sativa, IR64.</title>
        <authorList>
            <person name="Nag P."/>
            <person name="Mondal N."/>
            <person name="Sarkar J."/>
            <person name="Das S."/>
        </authorList>
    </citation>
    <scope>NUCLEOTIDE SEQUENCE [LARGE SCALE GENOMIC DNA]</scope>
    <source>
        <strain evidence="1 2">IR64_4_BI</strain>
    </source>
</reference>
<evidence type="ECO:0000313" key="1">
    <source>
        <dbReference type="EMBL" id="MEI6001039.1"/>
    </source>
</evidence>